<dbReference type="PROSITE" id="PS50048">
    <property type="entry name" value="ZN2_CY6_FUNGAL_2"/>
    <property type="match status" value="1"/>
</dbReference>
<keyword evidence="5" id="KW-0539">Nucleus</keyword>
<dbReference type="InterPro" id="IPR007219">
    <property type="entry name" value="XnlR_reg_dom"/>
</dbReference>
<dbReference type="GO" id="GO:0003677">
    <property type="term" value="F:DNA binding"/>
    <property type="evidence" value="ECO:0007669"/>
    <property type="project" value="InterPro"/>
</dbReference>
<dbReference type="STRING" id="4999.A0A1Y1UDH9"/>
<keyword evidence="2" id="KW-0479">Metal-binding</keyword>
<reference evidence="8 9" key="1">
    <citation type="submission" date="2017-03" db="EMBL/GenBank/DDBJ databases">
        <title>Widespread Adenine N6-methylation of Active Genes in Fungi.</title>
        <authorList>
            <consortium name="DOE Joint Genome Institute"/>
            <person name="Mondo S.J."/>
            <person name="Dannebaum R.O."/>
            <person name="Kuo R.C."/>
            <person name="Louie K.B."/>
            <person name="Bewick A.J."/>
            <person name="Labutti K."/>
            <person name="Haridas S."/>
            <person name="Kuo A."/>
            <person name="Salamov A."/>
            <person name="Ahrendt S.R."/>
            <person name="Lau R."/>
            <person name="Bowen B.P."/>
            <person name="Lipzen A."/>
            <person name="Sullivan W."/>
            <person name="Andreopoulos W.B."/>
            <person name="Clum A."/>
            <person name="Lindquist E."/>
            <person name="Daum C."/>
            <person name="Northen T.R."/>
            <person name="Ramamoorthy G."/>
            <person name="Schmitz R.J."/>
            <person name="Gryganskyi A."/>
            <person name="Culley D."/>
            <person name="Magnuson J."/>
            <person name="James T.Y."/>
            <person name="O'Malley M.A."/>
            <person name="Stajich J.E."/>
            <person name="Spatafora J.W."/>
            <person name="Visel A."/>
            <person name="Grigoriev I.V."/>
        </authorList>
    </citation>
    <scope>NUCLEOTIDE SEQUENCE [LARGE SCALE GENOMIC DNA]</scope>
    <source>
        <strain evidence="8 9">NRRL Y-17943</strain>
    </source>
</reference>
<evidence type="ECO:0000256" key="6">
    <source>
        <dbReference type="SAM" id="MobiDB-lite"/>
    </source>
</evidence>
<dbReference type="CDD" id="cd00067">
    <property type="entry name" value="GAL4"/>
    <property type="match status" value="1"/>
</dbReference>
<feature type="region of interest" description="Disordered" evidence="6">
    <location>
        <begin position="79"/>
        <end position="101"/>
    </location>
</feature>
<dbReference type="SMART" id="SM00066">
    <property type="entry name" value="GAL4"/>
    <property type="match status" value="1"/>
</dbReference>
<dbReference type="PANTHER" id="PTHR47338:SF29">
    <property type="entry name" value="ZN(2)-C6 FUNGAL-TYPE DOMAIN-CONTAINING PROTEIN"/>
    <property type="match status" value="1"/>
</dbReference>
<keyword evidence="9" id="KW-1185">Reference proteome</keyword>
<dbReference type="GO" id="GO:0006351">
    <property type="term" value="P:DNA-templated transcription"/>
    <property type="evidence" value="ECO:0007669"/>
    <property type="project" value="InterPro"/>
</dbReference>
<accession>A0A1Y1UDH9</accession>
<feature type="domain" description="Zn(2)-C6 fungal-type" evidence="7">
    <location>
        <begin position="37"/>
        <end position="76"/>
    </location>
</feature>
<organism evidence="8 9">
    <name type="scientific">Kockovaella imperatae</name>
    <dbReference type="NCBI Taxonomy" id="4999"/>
    <lineage>
        <taxon>Eukaryota</taxon>
        <taxon>Fungi</taxon>
        <taxon>Dikarya</taxon>
        <taxon>Basidiomycota</taxon>
        <taxon>Agaricomycotina</taxon>
        <taxon>Tremellomycetes</taxon>
        <taxon>Tremellales</taxon>
        <taxon>Cuniculitremaceae</taxon>
        <taxon>Kockovaella</taxon>
    </lineage>
</organism>
<evidence type="ECO:0000313" key="9">
    <source>
        <dbReference type="Proteomes" id="UP000193218"/>
    </source>
</evidence>
<dbReference type="Pfam" id="PF00172">
    <property type="entry name" value="Zn_clus"/>
    <property type="match status" value="1"/>
</dbReference>
<evidence type="ECO:0000256" key="4">
    <source>
        <dbReference type="ARBA" id="ARBA00023163"/>
    </source>
</evidence>
<evidence type="ECO:0000259" key="7">
    <source>
        <dbReference type="PROSITE" id="PS50048"/>
    </source>
</evidence>
<dbReference type="PANTHER" id="PTHR47338">
    <property type="entry name" value="ZN(II)2CYS6 TRANSCRIPTION FACTOR (EUROFUNG)-RELATED"/>
    <property type="match status" value="1"/>
</dbReference>
<comment type="caution">
    <text evidence="8">The sequence shown here is derived from an EMBL/GenBank/DDBJ whole genome shotgun (WGS) entry which is preliminary data.</text>
</comment>
<keyword evidence="3" id="KW-0805">Transcription regulation</keyword>
<dbReference type="Proteomes" id="UP000193218">
    <property type="component" value="Unassembled WGS sequence"/>
</dbReference>
<dbReference type="Pfam" id="PF04082">
    <property type="entry name" value="Fungal_trans"/>
    <property type="match status" value="1"/>
</dbReference>
<evidence type="ECO:0000256" key="5">
    <source>
        <dbReference type="ARBA" id="ARBA00023242"/>
    </source>
</evidence>
<proteinExistence type="predicted"/>
<dbReference type="EMBL" id="NBSH01000009">
    <property type="protein sequence ID" value="ORX36091.1"/>
    <property type="molecule type" value="Genomic_DNA"/>
</dbReference>
<dbReference type="GO" id="GO:0008270">
    <property type="term" value="F:zinc ion binding"/>
    <property type="evidence" value="ECO:0007669"/>
    <property type="project" value="InterPro"/>
</dbReference>
<dbReference type="InterPro" id="IPR001138">
    <property type="entry name" value="Zn2Cys6_DnaBD"/>
</dbReference>
<comment type="subcellular location">
    <subcellularLocation>
        <location evidence="1">Nucleus</location>
    </subcellularLocation>
</comment>
<dbReference type="InParanoid" id="A0A1Y1UDH9"/>
<dbReference type="CDD" id="cd12148">
    <property type="entry name" value="fungal_TF_MHR"/>
    <property type="match status" value="1"/>
</dbReference>
<protein>
    <recommendedName>
        <fullName evidence="7">Zn(2)-C6 fungal-type domain-containing protein</fullName>
    </recommendedName>
</protein>
<dbReference type="SUPFAM" id="SSF57701">
    <property type="entry name" value="Zn2/Cys6 DNA-binding domain"/>
    <property type="match status" value="1"/>
</dbReference>
<evidence type="ECO:0000256" key="1">
    <source>
        <dbReference type="ARBA" id="ARBA00004123"/>
    </source>
</evidence>
<dbReference type="RefSeq" id="XP_021870220.1">
    <property type="nucleotide sequence ID" value="XM_022018422.1"/>
</dbReference>
<name>A0A1Y1UDH9_9TREE</name>
<gene>
    <name evidence="8" type="ORF">BD324DRAFT_651995</name>
</gene>
<evidence type="ECO:0000313" key="8">
    <source>
        <dbReference type="EMBL" id="ORX36091.1"/>
    </source>
</evidence>
<dbReference type="GO" id="GO:0005634">
    <property type="term" value="C:nucleus"/>
    <property type="evidence" value="ECO:0007669"/>
    <property type="project" value="UniProtKB-SubCell"/>
</dbReference>
<dbReference type="InterPro" id="IPR050815">
    <property type="entry name" value="TF_fung"/>
</dbReference>
<dbReference type="GO" id="GO:0000981">
    <property type="term" value="F:DNA-binding transcription factor activity, RNA polymerase II-specific"/>
    <property type="evidence" value="ECO:0007669"/>
    <property type="project" value="InterPro"/>
</dbReference>
<evidence type="ECO:0000256" key="2">
    <source>
        <dbReference type="ARBA" id="ARBA00022723"/>
    </source>
</evidence>
<dbReference type="Gene3D" id="4.10.240.10">
    <property type="entry name" value="Zn(2)-C6 fungal-type DNA-binding domain"/>
    <property type="match status" value="1"/>
</dbReference>
<evidence type="ECO:0000256" key="3">
    <source>
        <dbReference type="ARBA" id="ARBA00023015"/>
    </source>
</evidence>
<feature type="region of interest" description="Disordered" evidence="6">
    <location>
        <begin position="1"/>
        <end position="21"/>
    </location>
</feature>
<dbReference type="AlphaFoldDB" id="A0A1Y1UDH9"/>
<dbReference type="InterPro" id="IPR036864">
    <property type="entry name" value="Zn2-C6_fun-type_DNA-bd_sf"/>
</dbReference>
<dbReference type="OrthoDB" id="39175at2759"/>
<keyword evidence="4" id="KW-0804">Transcription</keyword>
<dbReference type="GeneID" id="33560231"/>
<sequence length="924" mass="101452">MDSQDLPPDSPGTSSDGEAVAFDGVEAKTNVLARNLACHQCRKRKMKCDGVRPTCANCQKPRARLMPGHPPIPCTWDSEEQIKQKKKKGSAKDEQGTGKGISKRARINQLEERLAKFEKMFPNSNLNDPTQILVNSGPSTGTGLGPLSSGSLYVTEDPFASWAPNDPLGEWARGANPYAGLHPDASSQPNQGFNAFPAPGFTGELSWPDWPRDLPSLDVVEHCVATFFDKIPLLPLMIHRPSFMTKLQLPPSHPEFPPQALIHAMLAMASAYIPESSLAKRAYYPTGTPWFTNKHPEVDLEEDPELVRTFQQQIQFSSSNAYSNQDTAQGRFKSWHRRKTFVFLQKQLTTGKRLVQAVQAQVIVATMSQYTGLWVDAWFEIGIAMRMIPPMRLSRRPDVKDAYHRWGHSIMPLATDEMDQAERDRTFWVTYCLDCSTAHMTGSAESIAPAEITVDLPVTQALYDRASGGLIGIQSLHSPEVITHHPPEHCDSFSFFVKAMYLFSEVHRFFRVYGGEGHSIPRFLNHPLLRKCVSDINAFRNSIPFHLRRPTRTSRNGESQAPAAFDTLMLATNMVINSAVMALGEPLMTPENWNSEFAKLALASVRSNLSLLYDINATSYDLTLLPTPCAFSFTLSCRALSRFIQAATQSGDKISAMIFRTECEVFRHALLQYGERWILADRLLAMVDVVLDSQGMSASAEFADGISCRHEVAFDPAMQESVRNESSWGTRIRNSSAVSSISSATTPASSTGVGPAIKDVAPGVLSVNVSPVAKSNRPPQDAYGHLQHASISSDLGNIGLQQPNSTLDNSLSAPVEWPQGSNPATLAGSIPQVVDPIHLATASSYAEPPVRRMSRMDLGPNFIPAAVQGFQGTEMLTGDSETNISSLSSHLGVNIGDWLDIQNYAFDVDSLAQNFQSPGGSSWA</sequence>
<dbReference type="SMART" id="SM00906">
    <property type="entry name" value="Fungal_trans"/>
    <property type="match status" value="1"/>
</dbReference>